<proteinExistence type="predicted"/>
<reference evidence="1" key="1">
    <citation type="submission" date="2014-05" db="EMBL/GenBank/DDBJ databases">
        <authorList>
            <person name="Chronopoulou M."/>
        </authorList>
    </citation>
    <scope>NUCLEOTIDE SEQUENCE</scope>
    <source>
        <tissue evidence="1">Whole organism</tissue>
    </source>
</reference>
<dbReference type="AlphaFoldDB" id="A0A0K2UE19"/>
<sequence>MYLFHCLCHKWPLYSHKALSIHLFDSSLDSLVINSKIFCMDPHGFDGTGLGCFL</sequence>
<dbReference type="EMBL" id="HACA01018550">
    <property type="protein sequence ID" value="CDW35911.1"/>
    <property type="molecule type" value="Transcribed_RNA"/>
</dbReference>
<accession>A0A0K2UE19</accession>
<protein>
    <submittedName>
        <fullName evidence="1">Uncharacterized protein</fullName>
    </submittedName>
</protein>
<organism evidence="1">
    <name type="scientific">Lepeophtheirus salmonis</name>
    <name type="common">Salmon louse</name>
    <name type="synonym">Caligus salmonis</name>
    <dbReference type="NCBI Taxonomy" id="72036"/>
    <lineage>
        <taxon>Eukaryota</taxon>
        <taxon>Metazoa</taxon>
        <taxon>Ecdysozoa</taxon>
        <taxon>Arthropoda</taxon>
        <taxon>Crustacea</taxon>
        <taxon>Multicrustacea</taxon>
        <taxon>Hexanauplia</taxon>
        <taxon>Copepoda</taxon>
        <taxon>Siphonostomatoida</taxon>
        <taxon>Caligidae</taxon>
        <taxon>Lepeophtheirus</taxon>
    </lineage>
</organism>
<name>A0A0K2UE19_LEPSM</name>
<evidence type="ECO:0000313" key="1">
    <source>
        <dbReference type="EMBL" id="CDW35911.1"/>
    </source>
</evidence>